<dbReference type="RefSeq" id="WP_301164959.1">
    <property type="nucleotide sequence ID" value="NZ_JAUHTR010000002.1"/>
</dbReference>
<dbReference type="Gene3D" id="2.40.100.10">
    <property type="entry name" value="Cyclophilin-like"/>
    <property type="match status" value="1"/>
</dbReference>
<evidence type="ECO:0000313" key="5">
    <source>
        <dbReference type="EMBL" id="MDN4523903.1"/>
    </source>
</evidence>
<organism evidence="5 6">
    <name type="scientific">Fictibacillus fluitans</name>
    <dbReference type="NCBI Taxonomy" id="3058422"/>
    <lineage>
        <taxon>Bacteria</taxon>
        <taxon>Bacillati</taxon>
        <taxon>Bacillota</taxon>
        <taxon>Bacilli</taxon>
        <taxon>Bacillales</taxon>
        <taxon>Fictibacillaceae</taxon>
        <taxon>Fictibacillus</taxon>
    </lineage>
</organism>
<evidence type="ECO:0000313" key="6">
    <source>
        <dbReference type="Proteomes" id="UP001172721"/>
    </source>
</evidence>
<reference evidence="5" key="1">
    <citation type="submission" date="2023-07" db="EMBL/GenBank/DDBJ databases">
        <title>Fictibacillus sp. isolated from freshwater pond.</title>
        <authorList>
            <person name="Kirdat K."/>
            <person name="Bhat A."/>
            <person name="Mourya A."/>
            <person name="Yadav A."/>
        </authorList>
    </citation>
    <scope>NUCLEOTIDE SEQUENCE</scope>
    <source>
        <strain evidence="5">NE201</strain>
    </source>
</reference>
<keyword evidence="2" id="KW-0378">Hydrolase</keyword>
<dbReference type="SUPFAM" id="SSF50891">
    <property type="entry name" value="Cyclophilin-like"/>
    <property type="match status" value="1"/>
</dbReference>
<evidence type="ECO:0000259" key="4">
    <source>
        <dbReference type="SMART" id="SM00796"/>
    </source>
</evidence>
<accession>A0ABT8HT09</accession>
<dbReference type="SMART" id="SM00796">
    <property type="entry name" value="AHS1"/>
    <property type="match status" value="1"/>
</dbReference>
<dbReference type="InterPro" id="IPR003833">
    <property type="entry name" value="CT_C_D"/>
</dbReference>
<gene>
    <name evidence="5" type="ORF">QYB97_05420</name>
</gene>
<name>A0ABT8HT09_9BACL</name>
<sequence length="296" mass="33778">MFTLPKTRFHFSGDEFIVAEISREMNAESNFKALAITNEVRNRNIPGVIEVYPANASYLVRYDPDVVSPYDLLDYLKDIDITKSDIGQLNFQSKMIEVPVWYDDPVSAEFSRRFSDRNPKDAADVTDFEYTMQLNGYRDKERFIEAHSKYPHLVTMLGFNPGLTWSYPLGPAKEEVIHALKYASPRTDTPKGALGIGGVFSVIYPLSSPGSYQLIGASAVPVYDQKQQLSDFKSSIILVRPGDLWKFKSVDEKEFVAIKKQVEEKSYRYKVKEVAFSAEDYVRSGRSYIENMMEGF</sequence>
<proteinExistence type="predicted"/>
<dbReference type="Proteomes" id="UP001172721">
    <property type="component" value="Unassembled WGS sequence"/>
</dbReference>
<feature type="domain" description="Carboxyltransferase" evidence="4">
    <location>
        <begin position="7"/>
        <end position="239"/>
    </location>
</feature>
<keyword evidence="6" id="KW-1185">Reference proteome</keyword>
<dbReference type="InterPro" id="IPR029000">
    <property type="entry name" value="Cyclophilin-like_dom_sf"/>
</dbReference>
<evidence type="ECO:0000256" key="1">
    <source>
        <dbReference type="ARBA" id="ARBA00022741"/>
    </source>
</evidence>
<dbReference type="PANTHER" id="PTHR34698:SF2">
    <property type="entry name" value="5-OXOPROLINASE SUBUNIT B"/>
    <property type="match status" value="1"/>
</dbReference>
<protein>
    <submittedName>
        <fullName evidence="5">Carboxyltransferase domain-containing protein</fullName>
    </submittedName>
</protein>
<dbReference type="PANTHER" id="PTHR34698">
    <property type="entry name" value="5-OXOPROLINASE SUBUNIT B"/>
    <property type="match status" value="1"/>
</dbReference>
<keyword evidence="3" id="KW-0067">ATP-binding</keyword>
<evidence type="ECO:0000256" key="3">
    <source>
        <dbReference type="ARBA" id="ARBA00022840"/>
    </source>
</evidence>
<dbReference type="Gene3D" id="3.30.1360.40">
    <property type="match status" value="1"/>
</dbReference>
<evidence type="ECO:0000256" key="2">
    <source>
        <dbReference type="ARBA" id="ARBA00022801"/>
    </source>
</evidence>
<dbReference type="SUPFAM" id="SSF160467">
    <property type="entry name" value="PH0987 N-terminal domain-like"/>
    <property type="match status" value="1"/>
</dbReference>
<keyword evidence="1" id="KW-0547">Nucleotide-binding</keyword>
<dbReference type="EMBL" id="JAUHTR010000002">
    <property type="protein sequence ID" value="MDN4523903.1"/>
    <property type="molecule type" value="Genomic_DNA"/>
</dbReference>
<dbReference type="InterPro" id="IPR010016">
    <property type="entry name" value="PxpB"/>
</dbReference>
<dbReference type="Pfam" id="PF02682">
    <property type="entry name" value="CT_C_D"/>
    <property type="match status" value="1"/>
</dbReference>
<comment type="caution">
    <text evidence="5">The sequence shown here is derived from an EMBL/GenBank/DDBJ whole genome shotgun (WGS) entry which is preliminary data.</text>
</comment>